<feature type="transmembrane region" description="Helical" evidence="1">
    <location>
        <begin position="12"/>
        <end position="33"/>
    </location>
</feature>
<protein>
    <submittedName>
        <fullName evidence="2">Uncharacterized protein</fullName>
    </submittedName>
</protein>
<keyword evidence="1" id="KW-1133">Transmembrane helix</keyword>
<accession>A0ABS7AJZ5</accession>
<dbReference type="RefSeq" id="WP_219766928.1">
    <property type="nucleotide sequence ID" value="NZ_JAHYBZ010000021.1"/>
</dbReference>
<organism evidence="2 3">
    <name type="scientific">Roseomonas alba</name>
    <dbReference type="NCBI Taxonomy" id="2846776"/>
    <lineage>
        <taxon>Bacteria</taxon>
        <taxon>Pseudomonadati</taxon>
        <taxon>Pseudomonadota</taxon>
        <taxon>Alphaproteobacteria</taxon>
        <taxon>Acetobacterales</taxon>
        <taxon>Roseomonadaceae</taxon>
        <taxon>Roseomonas</taxon>
    </lineage>
</organism>
<gene>
    <name evidence="2" type="ORF">KPL78_29720</name>
</gene>
<keyword evidence="1" id="KW-0812">Transmembrane</keyword>
<keyword evidence="3" id="KW-1185">Reference proteome</keyword>
<comment type="caution">
    <text evidence="2">The sequence shown here is derived from an EMBL/GenBank/DDBJ whole genome shotgun (WGS) entry which is preliminary data.</text>
</comment>
<evidence type="ECO:0000313" key="2">
    <source>
        <dbReference type="EMBL" id="MBW6402062.1"/>
    </source>
</evidence>
<name>A0ABS7AJZ5_9PROT</name>
<keyword evidence="1" id="KW-0472">Membrane</keyword>
<dbReference type="EMBL" id="JAHYBZ010000021">
    <property type="protein sequence ID" value="MBW6402062.1"/>
    <property type="molecule type" value="Genomic_DNA"/>
</dbReference>
<evidence type="ECO:0000313" key="3">
    <source>
        <dbReference type="Proteomes" id="UP001196565"/>
    </source>
</evidence>
<proteinExistence type="predicted"/>
<dbReference type="Proteomes" id="UP001196565">
    <property type="component" value="Unassembled WGS sequence"/>
</dbReference>
<sequence>MNGILPKSSRRFSRSVVVANCAAAWIVVIVAIIRGEGVAGIVVPAAMTLIAWLVAGYMGVGALDFRTAAQAAQQPKPPEGASP</sequence>
<feature type="transmembrane region" description="Helical" evidence="1">
    <location>
        <begin position="39"/>
        <end position="60"/>
    </location>
</feature>
<reference evidence="2 3" key="1">
    <citation type="submission" date="2021-07" db="EMBL/GenBank/DDBJ databases">
        <authorList>
            <person name="So Y."/>
        </authorList>
    </citation>
    <scope>NUCLEOTIDE SEQUENCE [LARGE SCALE GENOMIC DNA]</scope>
    <source>
        <strain evidence="2 3">HJA6</strain>
    </source>
</reference>
<evidence type="ECO:0000256" key="1">
    <source>
        <dbReference type="SAM" id="Phobius"/>
    </source>
</evidence>